<dbReference type="RefSeq" id="WP_123642384.1">
    <property type="nucleotide sequence ID" value="NZ_ML119085.1"/>
</dbReference>
<dbReference type="AlphaFoldDB" id="A0A3N2R195"/>
<evidence type="ECO:0000313" key="1">
    <source>
        <dbReference type="EMBL" id="ROU01056.1"/>
    </source>
</evidence>
<dbReference type="EMBL" id="RDRB01000005">
    <property type="protein sequence ID" value="ROU01056.1"/>
    <property type="molecule type" value="Genomic_DNA"/>
</dbReference>
<dbReference type="Proteomes" id="UP000268016">
    <property type="component" value="Unassembled WGS sequence"/>
</dbReference>
<proteinExistence type="predicted"/>
<reference evidence="1 2" key="1">
    <citation type="submission" date="2018-10" db="EMBL/GenBank/DDBJ databases">
        <title>Histidinibacterium lentulum gen. nov., sp. nov., a marine bacterium from the culture broth of Picochlorum sp. 122.</title>
        <authorList>
            <person name="Wang G."/>
        </authorList>
    </citation>
    <scope>NUCLEOTIDE SEQUENCE [LARGE SCALE GENOMIC DNA]</scope>
    <source>
        <strain evidence="1 2">B17</strain>
    </source>
</reference>
<dbReference type="OrthoDB" id="7863406at2"/>
<name>A0A3N2R195_9RHOB</name>
<organism evidence="1 2">
    <name type="scientific">Histidinibacterium lentulum</name>
    <dbReference type="NCBI Taxonomy" id="2480588"/>
    <lineage>
        <taxon>Bacteria</taxon>
        <taxon>Pseudomonadati</taxon>
        <taxon>Pseudomonadota</taxon>
        <taxon>Alphaproteobacteria</taxon>
        <taxon>Rhodobacterales</taxon>
        <taxon>Paracoccaceae</taxon>
        <taxon>Histidinibacterium</taxon>
    </lineage>
</organism>
<protein>
    <submittedName>
        <fullName evidence="1">Orotidine 5'-phosphate decarboxylase</fullName>
    </submittedName>
</protein>
<keyword evidence="2" id="KW-1185">Reference proteome</keyword>
<sequence>MSRTEIGPIRYNAALAAFEARVDIHRAGRTFRYPCQVAAPLDMPEADLREALKRQARAMSDSPGLRAVY</sequence>
<accession>A0A3N2R195</accession>
<evidence type="ECO:0000313" key="2">
    <source>
        <dbReference type="Proteomes" id="UP000268016"/>
    </source>
</evidence>
<comment type="caution">
    <text evidence="1">The sequence shown here is derived from an EMBL/GenBank/DDBJ whole genome shotgun (WGS) entry which is preliminary data.</text>
</comment>
<gene>
    <name evidence="1" type="ORF">EAT49_11055</name>
</gene>